<reference evidence="2" key="1">
    <citation type="journal article" date="2019" name="Int. J. Syst. Evol. Microbiol.">
        <title>The Global Catalogue of Microorganisms (GCM) 10K type strain sequencing project: providing services to taxonomists for standard genome sequencing and annotation.</title>
        <authorList>
            <consortium name="The Broad Institute Genomics Platform"/>
            <consortium name="The Broad Institute Genome Sequencing Center for Infectious Disease"/>
            <person name="Wu L."/>
            <person name="Ma J."/>
        </authorList>
    </citation>
    <scope>NUCLEOTIDE SEQUENCE [LARGE SCALE GENOMIC DNA]</scope>
    <source>
        <strain evidence="2">JCM 4253</strain>
    </source>
</reference>
<keyword evidence="2" id="KW-1185">Reference proteome</keyword>
<name>A0A919EUU4_9ACTN</name>
<evidence type="ECO:0000313" key="1">
    <source>
        <dbReference type="EMBL" id="GHG33763.1"/>
    </source>
</evidence>
<dbReference type="InterPro" id="IPR036388">
    <property type="entry name" value="WH-like_DNA-bd_sf"/>
</dbReference>
<dbReference type="Proteomes" id="UP000619355">
    <property type="component" value="Unassembled WGS sequence"/>
</dbReference>
<dbReference type="EMBL" id="BNBF01000001">
    <property type="protein sequence ID" value="GHG33763.1"/>
    <property type="molecule type" value="Genomic_DNA"/>
</dbReference>
<proteinExistence type="predicted"/>
<evidence type="ECO:0008006" key="3">
    <source>
        <dbReference type="Google" id="ProtNLM"/>
    </source>
</evidence>
<protein>
    <recommendedName>
        <fullName evidence="3">MarR family transcriptional regulator</fullName>
    </recommendedName>
</protein>
<dbReference type="SUPFAM" id="SSF46785">
    <property type="entry name" value="Winged helix' DNA-binding domain"/>
    <property type="match status" value="1"/>
</dbReference>
<evidence type="ECO:0000313" key="2">
    <source>
        <dbReference type="Proteomes" id="UP000619355"/>
    </source>
</evidence>
<dbReference type="InterPro" id="IPR036390">
    <property type="entry name" value="WH_DNA-bd_sf"/>
</dbReference>
<dbReference type="AlphaFoldDB" id="A0A919EUU4"/>
<sequence length="143" mass="15380">MKPIGYWLNRTDKALTRSMNGMLEEFGLTRITWQVLNVVHDTPGTAGTADTDVLSTLAANADTATLARAVDTALADGWASRPAPGLLTLTPGGRRRLTGVAARVDAFRELSTAGVSPEEYRTAVRVLERMSRNLEEAEGGVRP</sequence>
<organism evidence="1 2">
    <name type="scientific">Streptomyces capoamus</name>
    <dbReference type="NCBI Taxonomy" id="68183"/>
    <lineage>
        <taxon>Bacteria</taxon>
        <taxon>Bacillati</taxon>
        <taxon>Actinomycetota</taxon>
        <taxon>Actinomycetes</taxon>
        <taxon>Kitasatosporales</taxon>
        <taxon>Streptomycetaceae</taxon>
        <taxon>Streptomyces</taxon>
    </lineage>
</organism>
<gene>
    <name evidence="1" type="ORF">GCM10018980_02740</name>
</gene>
<dbReference type="Gene3D" id="1.10.10.10">
    <property type="entry name" value="Winged helix-like DNA-binding domain superfamily/Winged helix DNA-binding domain"/>
    <property type="match status" value="1"/>
</dbReference>
<dbReference type="RefSeq" id="WP_189977471.1">
    <property type="nucleotide sequence ID" value="NZ_BNBF01000001.1"/>
</dbReference>
<accession>A0A919EUU4</accession>
<comment type="caution">
    <text evidence="1">The sequence shown here is derived from an EMBL/GenBank/DDBJ whole genome shotgun (WGS) entry which is preliminary data.</text>
</comment>